<dbReference type="Pfam" id="PF17921">
    <property type="entry name" value="Integrase_H2C2"/>
    <property type="match status" value="1"/>
</dbReference>
<reference evidence="5" key="1">
    <citation type="submission" date="2021-12" db="EMBL/GenBank/DDBJ databases">
        <authorList>
            <person name="King R."/>
        </authorList>
    </citation>
    <scope>NUCLEOTIDE SEQUENCE</scope>
</reference>
<feature type="domain" description="Integrase catalytic" evidence="3">
    <location>
        <begin position="1107"/>
        <end position="1199"/>
    </location>
</feature>
<accession>A0A9P0BEI1</accession>
<dbReference type="OrthoDB" id="117296at2759"/>
<name>A0A9P0BEI1_BRAAE</name>
<organism evidence="5 6">
    <name type="scientific">Brassicogethes aeneus</name>
    <name type="common">Rape pollen beetle</name>
    <name type="synonym">Meligethes aeneus</name>
    <dbReference type="NCBI Taxonomy" id="1431903"/>
    <lineage>
        <taxon>Eukaryota</taxon>
        <taxon>Metazoa</taxon>
        <taxon>Ecdysozoa</taxon>
        <taxon>Arthropoda</taxon>
        <taxon>Hexapoda</taxon>
        <taxon>Insecta</taxon>
        <taxon>Pterygota</taxon>
        <taxon>Neoptera</taxon>
        <taxon>Endopterygota</taxon>
        <taxon>Coleoptera</taxon>
        <taxon>Polyphaga</taxon>
        <taxon>Cucujiformia</taxon>
        <taxon>Nitidulidae</taxon>
        <taxon>Meligethinae</taxon>
        <taxon>Brassicogethes</taxon>
    </lineage>
</organism>
<protein>
    <recommendedName>
        <fullName evidence="1">RNA-directed DNA polymerase</fullName>
        <ecNumber evidence="1">2.7.7.49</ecNumber>
    </recommendedName>
</protein>
<keyword evidence="6" id="KW-1185">Reference proteome</keyword>
<feature type="transmembrane region" description="Helical" evidence="2">
    <location>
        <begin position="1832"/>
        <end position="1854"/>
    </location>
</feature>
<keyword evidence="2" id="KW-1133">Transmembrane helix</keyword>
<evidence type="ECO:0000313" key="5">
    <source>
        <dbReference type="EMBL" id="CAH0560391.1"/>
    </source>
</evidence>
<dbReference type="Gene3D" id="1.10.340.70">
    <property type="match status" value="1"/>
</dbReference>
<dbReference type="Gene3D" id="3.30.420.10">
    <property type="entry name" value="Ribonuclease H-like superfamily/Ribonuclease H"/>
    <property type="match status" value="1"/>
</dbReference>
<evidence type="ECO:0000259" key="4">
    <source>
        <dbReference type="Pfam" id="PF17921"/>
    </source>
</evidence>
<dbReference type="InterPro" id="IPR050951">
    <property type="entry name" value="Retrovirus_Pol_polyprotein"/>
</dbReference>
<dbReference type="GO" id="GO:0015074">
    <property type="term" value="P:DNA integration"/>
    <property type="evidence" value="ECO:0007669"/>
    <property type="project" value="InterPro"/>
</dbReference>
<sequence length="1890" mass="218961">MSPDLNPIERATSTWYALVYFATAHGKGCVDETAKTIVRTHIKARDVIVNSASNFVRAIKMGPSEIKVEENFQKTNFLLNTIELFSNAKTIRDISNAHQIQRTADDKIYSWPFSKCLVHRRGPPSIDQAFLKDIEDRRKPFVQTQRQDHRRSFYSMTDNELDDLSNLILNSLRVNDTNETMTTRTVDSVSLNMLKMFVDTIPRFDGDVNNLNNFISAGQFLFDTYGDTEDANLKKYLIRAIQTKLIDRAQILVGSRSELNTWKDIKNAFQTCFDDNRNIECLEQDLFMARPFKNESLLDFGKRLQVLRSNLAQKISLQNIDAASKKIYIENYDKLTLRTYIRGLSPQIQCIIRLKNPTSLEEALTYITEEENFQYTQNLFKAPPTHNVRPIFSQNPQHKQNNYAQNNHAQNNHAQNNQLYSQPKYHYNNPNNYKFNLNYHQANHFPRNFPALQAPNCSRFPSQPISIQPRQNNFKPSGPRNFRAEELFNIEENSPQITEIPDDTFDFYSQDNTNEIYTEQESYYQNNYDISENYECEKEVRFKADIPAMPELCSNNNITFILFDFHNFFDGIIGLKELINLKFTIDLINKQLINHRTRIPIFYRNPKLERYKISLNALEVASVKIPVSTPNDDIIIPEQNINDFLLPINDEIVTLKDLDDLNEIFNPNDEKSKIIIHSNIQVKPPDSETVHSAVEDPILNIPITENCLNHYSNQIVINQNIFNKYHVIKNNIFETKSRITVKLSQNYESEIIQLFKDYIDPKENSPQITEIPDDTFDFYSQDNTNEIYTEQESYYQNNYDISENYECEKEVRFKADIPAMPELCSNNNITFILFDFHNFFDGIIGLKELINLKFTIDLINKQLINHRTRIPIFYRNPKLERYKISLNALEVASVKIPVSTPNDDIIIPEQNINDFLLPINDEIVTLEDLDDLNEIFNPNDEKSKIIIHSNIQVKPPDSETVHSAVEDPILNIPITENCLNHYSNQIVINQNIFNKYHVIKNNIFETKSRITVKLSQNYESEIIQLFKDYIDPNILDKNQQKEIISHHHEITCHRGINEAVLSLKKIYYWPNLKKDVTEFINNCDICSQAKYDRHPPKLKFSLTATPSQPLESIHMDTFQIASVKFLTIIDVFSRYAQAYPLEPICNSQTVYEKFLTFISHFGIPQCITCDNGTELKNSLLTDFCKLHKIQIHFTTTGNSNSNSPVERVHSTFIEIFRTLRIKDTKASTKQLMQYAVLGYNTSVHSVIKQKPVDVINGRLNSLDPFDITDEIILNQFMIDRRERLKAILEQIHNLSLETKTKNIEKINKKRNDFNTGDKVFITDKSALRSKTKPRNIKAIVSQDIGNKIITNKDKVFHKSMVKNPKAFCSPSQEHEILDPATPSSTKNNDNDVTITLIKNPLLPFQLEKAKVISSRHTFIHYLEFKPINDQLNNLKSFFRDVEYSLSLDHKFPKSYFGIYSSLVNHAKYLLLEASNKLNNISPHKISKRGLANIIGKSSKWLFGTLDSDDGQKYDRAISELQNNQNSMSKEISLQMSLSTKLIQNYNNTITLLNENQILIKKRLEYFQMHVNKTIDDIVAYLRAQNTLDQIILNCQNLITFLDNLDNALSFAKFNTLHSSVIPINDMNILINNLIKIYGYRLFPVPIQNNVILPKLPYLILGTNEQQYIEEPCPEIENVQICQNHLEPIVGDCIATLINEAEAINCQKLPVKVINPILEEITKEYVIMIPGTKSIKIQRQCVNHEHALIEEPSLVKIPYNCSIQVNKSIYWNKEEIIAVKPLKLPEIRINNQSSIEIPENSMVLHSINMDKIRNLQQELQWSKSTLKYEIHPATWSISTTLALLITTAIIIFLYIKWYVKKTTPEVSESNHENMKLPFMFPLKVGGVMNAS</sequence>
<dbReference type="EMBL" id="OV121138">
    <property type="protein sequence ID" value="CAH0560391.1"/>
    <property type="molecule type" value="Genomic_DNA"/>
</dbReference>
<evidence type="ECO:0000313" key="6">
    <source>
        <dbReference type="Proteomes" id="UP001154078"/>
    </source>
</evidence>
<proteinExistence type="predicted"/>
<dbReference type="InterPro" id="IPR012337">
    <property type="entry name" value="RNaseH-like_sf"/>
</dbReference>
<evidence type="ECO:0000259" key="3">
    <source>
        <dbReference type="Pfam" id="PF00665"/>
    </source>
</evidence>
<dbReference type="EC" id="2.7.7.49" evidence="1"/>
<dbReference type="InterPro" id="IPR036397">
    <property type="entry name" value="RNaseH_sf"/>
</dbReference>
<dbReference type="GO" id="GO:0003676">
    <property type="term" value="F:nucleic acid binding"/>
    <property type="evidence" value="ECO:0007669"/>
    <property type="project" value="InterPro"/>
</dbReference>
<keyword evidence="2" id="KW-0472">Membrane</keyword>
<gene>
    <name evidence="5" type="ORF">MELIAE_LOCUS10148</name>
</gene>
<dbReference type="GO" id="GO:0003964">
    <property type="term" value="F:RNA-directed DNA polymerase activity"/>
    <property type="evidence" value="ECO:0007669"/>
    <property type="project" value="UniProtKB-EC"/>
</dbReference>
<keyword evidence="2" id="KW-0812">Transmembrane</keyword>
<dbReference type="InterPro" id="IPR001584">
    <property type="entry name" value="Integrase_cat-core"/>
</dbReference>
<dbReference type="InterPro" id="IPR041588">
    <property type="entry name" value="Integrase_H2C2"/>
</dbReference>
<dbReference type="PANTHER" id="PTHR37984">
    <property type="entry name" value="PROTEIN CBG26694"/>
    <property type="match status" value="1"/>
</dbReference>
<feature type="domain" description="Integrase zinc-binding" evidence="4">
    <location>
        <begin position="1036"/>
        <end position="1091"/>
    </location>
</feature>
<dbReference type="Proteomes" id="UP001154078">
    <property type="component" value="Chromosome 7"/>
</dbReference>
<evidence type="ECO:0000256" key="1">
    <source>
        <dbReference type="ARBA" id="ARBA00012493"/>
    </source>
</evidence>
<evidence type="ECO:0000256" key="2">
    <source>
        <dbReference type="SAM" id="Phobius"/>
    </source>
</evidence>
<dbReference type="Pfam" id="PF00665">
    <property type="entry name" value="rve"/>
    <property type="match status" value="1"/>
</dbReference>
<dbReference type="SUPFAM" id="SSF53098">
    <property type="entry name" value="Ribonuclease H-like"/>
    <property type="match status" value="1"/>
</dbReference>
<dbReference type="PANTHER" id="PTHR37984:SF5">
    <property type="entry name" value="PROTEIN NYNRIN-LIKE"/>
    <property type="match status" value="1"/>
</dbReference>